<feature type="domain" description="CO dehydrogenase flavoprotein C-terminal" evidence="1">
    <location>
        <begin position="166"/>
        <end position="256"/>
    </location>
</feature>
<dbReference type="InterPro" id="IPR016169">
    <property type="entry name" value="FAD-bd_PCMH_sub2"/>
</dbReference>
<evidence type="ECO:0000313" key="2">
    <source>
        <dbReference type="EMBL" id="REI41679.1"/>
    </source>
</evidence>
<dbReference type="InterPro" id="IPR002346">
    <property type="entry name" value="Mopterin_DH_FAD-bd"/>
</dbReference>
<dbReference type="PANTHER" id="PTHR42659">
    <property type="entry name" value="XANTHINE DEHYDROGENASE SUBUNIT C-RELATED"/>
    <property type="match status" value="1"/>
</dbReference>
<dbReference type="InterPro" id="IPR051312">
    <property type="entry name" value="Diverse_Substr_Oxidored"/>
</dbReference>
<name>A0ABX9KHT5_9FUSO</name>
<dbReference type="Pfam" id="PF00941">
    <property type="entry name" value="FAD_binding_5"/>
    <property type="match status" value="1"/>
</dbReference>
<keyword evidence="3" id="KW-1185">Reference proteome</keyword>
<reference evidence="2 3" key="1">
    <citation type="submission" date="2018-08" db="EMBL/GenBank/DDBJ databases">
        <title>Draft genome sequence of Psychrilyobacter sp. strain SD5 isolated from Black Sea water.</title>
        <authorList>
            <person name="Yadav S."/>
            <person name="Villanueva L."/>
            <person name="Damste J.S.S."/>
        </authorList>
    </citation>
    <scope>NUCLEOTIDE SEQUENCE [LARGE SCALE GENOMIC DNA]</scope>
    <source>
        <strain evidence="2 3">SD5</strain>
    </source>
</reference>
<comment type="caution">
    <text evidence="2">The sequence shown here is derived from an EMBL/GenBank/DDBJ whole genome shotgun (WGS) entry which is preliminary data.</text>
</comment>
<protein>
    <submittedName>
        <fullName evidence="2">FAD-binding protein</fullName>
    </submittedName>
</protein>
<dbReference type="PANTHER" id="PTHR42659:SF9">
    <property type="entry name" value="XANTHINE DEHYDROGENASE FAD-BINDING SUBUNIT XDHB-RELATED"/>
    <property type="match status" value="1"/>
</dbReference>
<dbReference type="InterPro" id="IPR005107">
    <property type="entry name" value="CO_DH_flav_C"/>
</dbReference>
<dbReference type="SUPFAM" id="SSF55447">
    <property type="entry name" value="CO dehydrogenase flavoprotein C-terminal domain-like"/>
    <property type="match status" value="1"/>
</dbReference>
<gene>
    <name evidence="2" type="ORF">DYH56_05920</name>
</gene>
<evidence type="ECO:0000313" key="3">
    <source>
        <dbReference type="Proteomes" id="UP000263486"/>
    </source>
</evidence>
<dbReference type="InterPro" id="IPR036683">
    <property type="entry name" value="CO_DH_flav_C_dom_sf"/>
</dbReference>
<dbReference type="SUPFAM" id="SSF56176">
    <property type="entry name" value="FAD-binding/transporter-associated domain-like"/>
    <property type="match status" value="1"/>
</dbReference>
<dbReference type="EMBL" id="QUAJ01000008">
    <property type="protein sequence ID" value="REI41679.1"/>
    <property type="molecule type" value="Genomic_DNA"/>
</dbReference>
<dbReference type="Pfam" id="PF03450">
    <property type="entry name" value="CO_deh_flav_C"/>
    <property type="match status" value="1"/>
</dbReference>
<dbReference type="SMART" id="SM01092">
    <property type="entry name" value="CO_deh_flav_C"/>
    <property type="match status" value="1"/>
</dbReference>
<dbReference type="InterPro" id="IPR036318">
    <property type="entry name" value="FAD-bd_PCMH-like_sf"/>
</dbReference>
<organism evidence="2 3">
    <name type="scientific">Psychrilyobacter piezotolerans</name>
    <dbReference type="NCBI Taxonomy" id="2293438"/>
    <lineage>
        <taxon>Bacteria</taxon>
        <taxon>Fusobacteriati</taxon>
        <taxon>Fusobacteriota</taxon>
        <taxon>Fusobacteriia</taxon>
        <taxon>Fusobacteriales</taxon>
        <taxon>Fusobacteriaceae</taxon>
        <taxon>Psychrilyobacter</taxon>
    </lineage>
</organism>
<dbReference type="Gene3D" id="3.30.465.10">
    <property type="match status" value="1"/>
</dbReference>
<accession>A0ABX9KHT5</accession>
<evidence type="ECO:0000259" key="1">
    <source>
        <dbReference type="SMART" id="SM01092"/>
    </source>
</evidence>
<proteinExistence type="predicted"/>
<dbReference type="Gene3D" id="3.30.390.50">
    <property type="entry name" value="CO dehydrogenase flavoprotein, C-terminal domain"/>
    <property type="match status" value="1"/>
</dbReference>
<sequence>MFTIKQHLMAQSIEEGYETLVKNRNNVILGGTGFLKLGNKNINIGIDLSDLDLDYIREDENNIEIGPMTTFRSVETNKLLRENFDGIIAKSVEEIVGIQLRSVITAGATVASKYGFSDFITALLSLNTQVELYKGGIISLDEYLAEEKIPRDILVRIIIKKDGKRAAFKTMRNSKSDYAVLNCAVSDLDGEYRVAVGARPGRAVVKTISNEEVNNKIDEKIEAVVNEMKFGKNMRASGEYREMIAKVLIRRCLEELESK</sequence>
<dbReference type="RefSeq" id="WP_114641947.1">
    <property type="nucleotide sequence ID" value="NZ_JAACIO010000008.1"/>
</dbReference>
<dbReference type="Proteomes" id="UP000263486">
    <property type="component" value="Unassembled WGS sequence"/>
</dbReference>